<protein>
    <recommendedName>
        <fullName evidence="5 10">Inositol-pentakisphosphate 2-kinase</fullName>
        <ecNumber evidence="4 10">2.7.1.158</ecNumber>
    </recommendedName>
</protein>
<sequence length="354" mass="41428">MLDGDVTSHHGMNQLSLSSPSEWQFYAKGNANAIYRYEGDEEQLRGKVLRLRLHKPSVNYASTEEIFAFARDKCEVHFPNNCIRSELVNLDVDFISRLGKDGFRLLTSEKFGILMDDILDGDYSTHELSKHCKLHVQHKCGLEAGRVASVILELKPKWLYDNCHNYCRNCSLGQQRNFDRHFCPLDLISKNTLIRGVDDLLSRVPSHIADFTSENCQFKLRSLLYNYLLEPENVFQKLKNLQRLEDDGDRICNIRRLEDISDALLFAMTMRDVGVFMKFEKLITEESDFVQLECMFRESDSTVLDDKEPYAVTISLYDFDLKLREKFEYWKKTDMTIREYYDSYNSKWPFCAKG</sequence>
<dbReference type="AlphaFoldDB" id="A0A4V1ADK6"/>
<dbReference type="STRING" id="2163413.A0A4V1ADK6"/>
<reference evidence="12" key="1">
    <citation type="submission" date="2019-03" db="EMBL/GenBank/DDBJ databases">
        <title>Snf2 controls pulcherriminic acid biosynthesis and connects pigmentation and antifungal activity of the yeast Metschnikowia pulcherrima.</title>
        <authorList>
            <person name="Gore-Lloyd D."/>
            <person name="Sumann I."/>
            <person name="Brachmann A.O."/>
            <person name="Schneeberger K."/>
            <person name="Ortiz-Merino R.A."/>
            <person name="Moreno-Beltran M."/>
            <person name="Schlaefli M."/>
            <person name="Kirner P."/>
            <person name="Santos Kron A."/>
            <person name="Wolfe K.H."/>
            <person name="Piel J."/>
            <person name="Ahrens C.H."/>
            <person name="Henk D."/>
            <person name="Freimoser F.M."/>
        </authorList>
    </citation>
    <scope>NUCLEOTIDE SEQUENCE [LARGE SCALE GENOMIC DNA]</scope>
    <source>
        <strain evidence="12">APC 1.2</strain>
    </source>
</reference>
<dbReference type="Proteomes" id="UP000292447">
    <property type="component" value="Chromosome I"/>
</dbReference>
<evidence type="ECO:0000256" key="1">
    <source>
        <dbReference type="ARBA" id="ARBA00001774"/>
    </source>
</evidence>
<evidence type="ECO:0000256" key="10">
    <source>
        <dbReference type="RuleBase" id="RU364126"/>
    </source>
</evidence>
<dbReference type="EMBL" id="CP034456">
    <property type="protein sequence ID" value="QBM86043.1"/>
    <property type="molecule type" value="Genomic_DNA"/>
</dbReference>
<comment type="function">
    <text evidence="2">Has kinase activity and phosphorylates inositol-1,3,4,5,6-pentakisphosphate (Ins(1,3,4,5,6)P5) to produce 1,2,3,4,5,6-hexakisphosphate (InsP6), also known as phytate.</text>
</comment>
<dbReference type="PANTHER" id="PTHR14456:SF2">
    <property type="entry name" value="INOSITOL-PENTAKISPHOSPHATE 2-KINASE"/>
    <property type="match status" value="1"/>
</dbReference>
<evidence type="ECO:0000256" key="2">
    <source>
        <dbReference type="ARBA" id="ARBA00003979"/>
    </source>
</evidence>
<evidence type="ECO:0000256" key="6">
    <source>
        <dbReference type="ARBA" id="ARBA00022679"/>
    </source>
</evidence>
<evidence type="ECO:0000256" key="8">
    <source>
        <dbReference type="ARBA" id="ARBA00022777"/>
    </source>
</evidence>
<evidence type="ECO:0000256" key="3">
    <source>
        <dbReference type="ARBA" id="ARBA00008305"/>
    </source>
</evidence>
<evidence type="ECO:0000256" key="5">
    <source>
        <dbReference type="ARBA" id="ARBA00014846"/>
    </source>
</evidence>
<comment type="domain">
    <text evidence="10">The EXKPK motif is conserved in inositol-pentakisphosphate 2-kinases of both family 1 and 2.</text>
</comment>
<evidence type="ECO:0000256" key="7">
    <source>
        <dbReference type="ARBA" id="ARBA00022741"/>
    </source>
</evidence>
<evidence type="ECO:0000256" key="4">
    <source>
        <dbReference type="ARBA" id="ARBA00012023"/>
    </source>
</evidence>
<dbReference type="InterPro" id="IPR043001">
    <property type="entry name" value="IP5_2-K_N_lobe"/>
</dbReference>
<dbReference type="GO" id="GO:0035299">
    <property type="term" value="F:inositol-1,3,4,5,6-pentakisphosphate 2-kinase activity"/>
    <property type="evidence" value="ECO:0007669"/>
    <property type="project" value="UniProtKB-EC"/>
</dbReference>
<evidence type="ECO:0000313" key="12">
    <source>
        <dbReference type="Proteomes" id="UP000292447"/>
    </source>
</evidence>
<organism evidence="11 12">
    <name type="scientific">Metschnikowia aff. pulcherrima</name>
    <dbReference type="NCBI Taxonomy" id="2163413"/>
    <lineage>
        <taxon>Eukaryota</taxon>
        <taxon>Fungi</taxon>
        <taxon>Dikarya</taxon>
        <taxon>Ascomycota</taxon>
        <taxon>Saccharomycotina</taxon>
        <taxon>Pichiomycetes</taxon>
        <taxon>Metschnikowiaceae</taxon>
        <taxon>Metschnikowia</taxon>
    </lineage>
</organism>
<dbReference type="Gene3D" id="3.30.200.110">
    <property type="entry name" value="Inositol-pentakisphosphate 2-kinase, N-lobe"/>
    <property type="match status" value="1"/>
</dbReference>
<comment type="similarity">
    <text evidence="3">Belongs to the IPK1 type 1 family.</text>
</comment>
<dbReference type="GO" id="GO:0005634">
    <property type="term" value="C:nucleus"/>
    <property type="evidence" value="ECO:0007669"/>
    <property type="project" value="TreeGrafter"/>
</dbReference>
<comment type="function">
    <text evidence="10">Phosphorylates Ins(1,3,4,5,6)P5 at position 2 to form Ins(1,2,3,4,5,6)P6 (InsP6 or phytate).</text>
</comment>
<keyword evidence="8 10" id="KW-0418">Kinase</keyword>
<name>A0A4V1ADK6_9ASCO</name>
<dbReference type="GO" id="GO:0032958">
    <property type="term" value="P:inositol phosphate biosynthetic process"/>
    <property type="evidence" value="ECO:0007669"/>
    <property type="project" value="TreeGrafter"/>
</dbReference>
<dbReference type="GO" id="GO:0005524">
    <property type="term" value="F:ATP binding"/>
    <property type="evidence" value="ECO:0007669"/>
    <property type="project" value="UniProtKB-KW"/>
</dbReference>
<gene>
    <name evidence="11" type="primary">MPUL0A06760</name>
    <name evidence="11" type="ORF">METSCH_A06760</name>
</gene>
<dbReference type="InterPro" id="IPR009286">
    <property type="entry name" value="Ins_P5_2-kin"/>
</dbReference>
<comment type="catalytic activity">
    <reaction evidence="1 10">
        <text>1D-myo-inositol 1,3,4,5,6-pentakisphosphate + ATP = 1D-myo-inositol hexakisphosphate + ADP + H(+)</text>
        <dbReference type="Rhea" id="RHEA:20313"/>
        <dbReference type="ChEBI" id="CHEBI:15378"/>
        <dbReference type="ChEBI" id="CHEBI:30616"/>
        <dbReference type="ChEBI" id="CHEBI:57733"/>
        <dbReference type="ChEBI" id="CHEBI:58130"/>
        <dbReference type="ChEBI" id="CHEBI:456216"/>
        <dbReference type="EC" id="2.7.1.158"/>
    </reaction>
</comment>
<dbReference type="PANTHER" id="PTHR14456">
    <property type="entry name" value="INOSITOL POLYPHOSPHATE KINASE 1"/>
    <property type="match status" value="1"/>
</dbReference>
<keyword evidence="6 10" id="KW-0808">Transferase</keyword>
<keyword evidence="9 10" id="KW-0067">ATP-binding</keyword>
<evidence type="ECO:0000256" key="9">
    <source>
        <dbReference type="ARBA" id="ARBA00022840"/>
    </source>
</evidence>
<evidence type="ECO:0000313" key="11">
    <source>
        <dbReference type="EMBL" id="QBM86043.1"/>
    </source>
</evidence>
<keyword evidence="12" id="KW-1185">Reference proteome</keyword>
<accession>A0A4V1ADK6</accession>
<proteinExistence type="inferred from homology"/>
<keyword evidence="7 10" id="KW-0547">Nucleotide-binding</keyword>
<dbReference type="EC" id="2.7.1.158" evidence="4 10"/>
<dbReference type="Pfam" id="PF06090">
    <property type="entry name" value="Ins_P5_2-kin"/>
    <property type="match status" value="1"/>
</dbReference>